<evidence type="ECO:0000259" key="6">
    <source>
        <dbReference type="Pfam" id="PF00881"/>
    </source>
</evidence>
<dbReference type="InterPro" id="IPR000415">
    <property type="entry name" value="Nitroreductase-like"/>
</dbReference>
<dbReference type="InterPro" id="IPR029479">
    <property type="entry name" value="Nitroreductase"/>
</dbReference>
<dbReference type="EMBL" id="JBHSVR010000001">
    <property type="protein sequence ID" value="MFC6635492.1"/>
    <property type="molecule type" value="Genomic_DNA"/>
</dbReference>
<dbReference type="CDD" id="cd02148">
    <property type="entry name" value="RutE-like"/>
    <property type="match status" value="1"/>
</dbReference>
<keyword evidence="8" id="KW-1185">Reference proteome</keyword>
<proteinExistence type="inferred from homology"/>
<keyword evidence="1 5" id="KW-0285">Flavoprotein</keyword>
<accession>A0ABW1YTQ6</accession>
<dbReference type="InterPro" id="IPR023936">
    <property type="entry name" value="RutE-like"/>
</dbReference>
<protein>
    <recommendedName>
        <fullName evidence="5">Putative NADH dehydrogenase/NAD(P)H nitroreductase ACFQBM_19630</fullName>
        <ecNumber evidence="5">1.-.-.-</ecNumber>
    </recommendedName>
</protein>
<dbReference type="PANTHER" id="PTHR43543:SF1">
    <property type="entry name" value="MALONIC SEMIALDEHYDE REDUCTASE RUTE-RELATED"/>
    <property type="match status" value="1"/>
</dbReference>
<gene>
    <name evidence="7" type="ORF">ACFQBM_19630</name>
</gene>
<dbReference type="RefSeq" id="WP_193193617.1">
    <property type="nucleotide sequence ID" value="NZ_JACZFR010000048.1"/>
</dbReference>
<keyword evidence="5" id="KW-0520">NAD</keyword>
<keyword evidence="4 5" id="KW-0560">Oxidoreductase</keyword>
<dbReference type="NCBIfam" id="NF003768">
    <property type="entry name" value="PRK05365.1"/>
    <property type="match status" value="1"/>
</dbReference>
<keyword evidence="2 5" id="KW-0288">FMN</keyword>
<dbReference type="Pfam" id="PF00881">
    <property type="entry name" value="Nitroreductase"/>
    <property type="match status" value="1"/>
</dbReference>
<evidence type="ECO:0000256" key="4">
    <source>
        <dbReference type="ARBA" id="ARBA00023002"/>
    </source>
</evidence>
<evidence type="ECO:0000313" key="7">
    <source>
        <dbReference type="EMBL" id="MFC6635492.1"/>
    </source>
</evidence>
<evidence type="ECO:0000256" key="1">
    <source>
        <dbReference type="ARBA" id="ARBA00022630"/>
    </source>
</evidence>
<evidence type="ECO:0000313" key="8">
    <source>
        <dbReference type="Proteomes" id="UP001596425"/>
    </source>
</evidence>
<keyword evidence="3 5" id="KW-0521">NADP</keyword>
<comment type="caution">
    <text evidence="7">The sequence shown here is derived from an EMBL/GenBank/DDBJ whole genome shotgun (WGS) entry which is preliminary data.</text>
</comment>
<dbReference type="InterPro" id="IPR050461">
    <property type="entry name" value="Nitroreductase_HadB/RutE"/>
</dbReference>
<dbReference type="HAMAP" id="MF_01204">
    <property type="entry name" value="Oxidoreductase_RutE_HadB"/>
    <property type="match status" value="1"/>
</dbReference>
<evidence type="ECO:0000256" key="2">
    <source>
        <dbReference type="ARBA" id="ARBA00022643"/>
    </source>
</evidence>
<feature type="domain" description="Nitroreductase" evidence="6">
    <location>
        <begin position="18"/>
        <end position="154"/>
    </location>
</feature>
<organism evidence="7 8">
    <name type="scientific">Microbulbifer taiwanensis</name>
    <dbReference type="NCBI Taxonomy" id="986746"/>
    <lineage>
        <taxon>Bacteria</taxon>
        <taxon>Pseudomonadati</taxon>
        <taxon>Pseudomonadota</taxon>
        <taxon>Gammaproteobacteria</taxon>
        <taxon>Cellvibrionales</taxon>
        <taxon>Microbulbiferaceae</taxon>
        <taxon>Microbulbifer</taxon>
    </lineage>
</organism>
<dbReference type="Gene3D" id="3.40.109.10">
    <property type="entry name" value="NADH Oxidase"/>
    <property type="match status" value="1"/>
</dbReference>
<comment type="cofactor">
    <cofactor evidence="5">
        <name>FMN</name>
        <dbReference type="ChEBI" id="CHEBI:58210"/>
    </cofactor>
</comment>
<comment type="similarity">
    <text evidence="5">Belongs to the nitroreductase family. HadB/RutE subfamily.</text>
</comment>
<name>A0ABW1YTQ6_9GAMM</name>
<reference evidence="8" key="1">
    <citation type="journal article" date="2019" name="Int. J. Syst. Evol. Microbiol.">
        <title>The Global Catalogue of Microorganisms (GCM) 10K type strain sequencing project: providing services to taxonomists for standard genome sequencing and annotation.</title>
        <authorList>
            <consortium name="The Broad Institute Genomics Platform"/>
            <consortium name="The Broad Institute Genome Sequencing Center for Infectious Disease"/>
            <person name="Wu L."/>
            <person name="Ma J."/>
        </authorList>
    </citation>
    <scope>NUCLEOTIDE SEQUENCE [LARGE SCALE GENOMIC DNA]</scope>
    <source>
        <strain evidence="8">CGMCC 1.13718</strain>
    </source>
</reference>
<dbReference type="SUPFAM" id="SSF55469">
    <property type="entry name" value="FMN-dependent nitroreductase-like"/>
    <property type="match status" value="1"/>
</dbReference>
<dbReference type="GO" id="GO:0035527">
    <property type="term" value="F:3-hydroxypropionate dehydrogenase (NADP+) activity"/>
    <property type="evidence" value="ECO:0007669"/>
    <property type="project" value="UniProtKB-EC"/>
</dbReference>
<dbReference type="EC" id="1.-.-.-" evidence="5"/>
<evidence type="ECO:0000256" key="5">
    <source>
        <dbReference type="HAMAP-Rule" id="MF_01204"/>
    </source>
</evidence>
<dbReference type="PANTHER" id="PTHR43543">
    <property type="entry name" value="MALONIC SEMIALDEHYDE REDUCTASE RUTE-RELATED"/>
    <property type="match status" value="1"/>
</dbReference>
<sequence>MGEFLSDTALKQLFSEARTHSHWLDRPVSDEILQRLYDLTKMGPTSANCCPLRIVFVKTKEGKERLRPALNEGNVDKTMSAPVTAIIAHDMKFFEYLPKLFPHAPARDWYVDNSELAATTAFRNGSLQGGYFILAARALGLDCGPMSGFDNAMVDHEFFSEQGNTPAFQQEHCPDSHIKSNFLCNLGYGDPKMLHPRGPRFAFDEVCKIL</sequence>
<evidence type="ECO:0000256" key="3">
    <source>
        <dbReference type="ARBA" id="ARBA00022857"/>
    </source>
</evidence>
<dbReference type="Proteomes" id="UP001596425">
    <property type="component" value="Unassembled WGS sequence"/>
</dbReference>